<reference evidence="1 2" key="1">
    <citation type="submission" date="2017-09" db="EMBL/GenBank/DDBJ databases">
        <title>FDA dAtabase for Regulatory Grade micrObial Sequences (FDA-ARGOS): Supporting development and validation of Infectious Disease Dx tests.</title>
        <authorList>
            <person name="Minogue T."/>
            <person name="Wolcott M."/>
            <person name="Wasieloski L."/>
            <person name="Aguilar W."/>
            <person name="Moore D."/>
            <person name="Tallon L."/>
            <person name="Sadzewicz L."/>
            <person name="Ott S."/>
            <person name="Zhao X."/>
            <person name="Nagaraj S."/>
            <person name="Vavikolanu K."/>
            <person name="Aluvathingal J."/>
            <person name="Nadendla S."/>
            <person name="Sichtig H."/>
        </authorList>
    </citation>
    <scope>NUCLEOTIDE SEQUENCE [LARGE SCALE GENOMIC DNA]</scope>
    <source>
        <strain evidence="1 2">FDAARGOS_392</strain>
    </source>
</reference>
<sequence length="88" mass="10288">MNNIKTIILFNAHEKTPFLTCVVKEMEEDEYGIKLTLENGNNIYVKDYDFFFLSEPANDSDKERMINVYGRLISELSQVSEETIRSLM</sequence>
<accession>A0A291DZX4</accession>
<proteinExistence type="predicted"/>
<dbReference type="EMBL" id="CP023525">
    <property type="protein sequence ID" value="ATF93364.1"/>
    <property type="molecule type" value="Genomic_DNA"/>
</dbReference>
<dbReference type="AlphaFoldDB" id="A0A291DZX4"/>
<protein>
    <submittedName>
        <fullName evidence="1">Uncharacterized protein</fullName>
    </submittedName>
</protein>
<dbReference type="RefSeq" id="WP_061274076.1">
    <property type="nucleotide sequence ID" value="NZ_CP023525.1"/>
</dbReference>
<evidence type="ECO:0000313" key="1">
    <source>
        <dbReference type="EMBL" id="ATF93364.1"/>
    </source>
</evidence>
<organism evidence="1 2">
    <name type="scientific">Cedecea neteri</name>
    <dbReference type="NCBI Taxonomy" id="158822"/>
    <lineage>
        <taxon>Bacteria</taxon>
        <taxon>Pseudomonadati</taxon>
        <taxon>Pseudomonadota</taxon>
        <taxon>Gammaproteobacteria</taxon>
        <taxon>Enterobacterales</taxon>
        <taxon>Enterobacteriaceae</taxon>
        <taxon>Cedecea</taxon>
    </lineage>
</organism>
<name>A0A291DZX4_9ENTR</name>
<dbReference type="Proteomes" id="UP000217979">
    <property type="component" value="Chromosome"/>
</dbReference>
<gene>
    <name evidence="1" type="ORF">CO704_15230</name>
</gene>
<evidence type="ECO:0000313" key="2">
    <source>
        <dbReference type="Proteomes" id="UP000217979"/>
    </source>
</evidence>